<protein>
    <submittedName>
        <fullName evidence="1">Uncharacterized protein</fullName>
    </submittedName>
</protein>
<gene>
    <name evidence="1" type="ORF">GCM10012280_09870</name>
</gene>
<name>A0A917ZGJ4_9ACTN</name>
<reference evidence="1" key="1">
    <citation type="journal article" date="2014" name="Int. J. Syst. Evol. Microbiol.">
        <title>Complete genome sequence of Corynebacterium casei LMG S-19264T (=DSM 44701T), isolated from a smear-ripened cheese.</title>
        <authorList>
            <consortium name="US DOE Joint Genome Institute (JGI-PGF)"/>
            <person name="Walter F."/>
            <person name="Albersmeier A."/>
            <person name="Kalinowski J."/>
            <person name="Ruckert C."/>
        </authorList>
    </citation>
    <scope>NUCLEOTIDE SEQUENCE</scope>
    <source>
        <strain evidence="1">CGMCC 4.7201</strain>
    </source>
</reference>
<dbReference type="AlphaFoldDB" id="A0A917ZGJ4"/>
<sequence length="78" mass="8604">MSDLMARPHVILGCQLEVNGRTVTGTYRVPRHLWGEADEAAREALRDMTRQALAEAIVRELSPPVIVVEAQPVPEKSA</sequence>
<reference evidence="1" key="2">
    <citation type="submission" date="2020-09" db="EMBL/GenBank/DDBJ databases">
        <authorList>
            <person name="Sun Q."/>
            <person name="Zhou Y."/>
        </authorList>
    </citation>
    <scope>NUCLEOTIDE SEQUENCE</scope>
    <source>
        <strain evidence="1">CGMCC 4.7201</strain>
    </source>
</reference>
<organism evidence="1 2">
    <name type="scientific">Wenjunlia tyrosinilytica</name>
    <dbReference type="NCBI Taxonomy" id="1544741"/>
    <lineage>
        <taxon>Bacteria</taxon>
        <taxon>Bacillati</taxon>
        <taxon>Actinomycetota</taxon>
        <taxon>Actinomycetes</taxon>
        <taxon>Kitasatosporales</taxon>
        <taxon>Streptomycetaceae</taxon>
        <taxon>Wenjunlia</taxon>
    </lineage>
</organism>
<evidence type="ECO:0000313" key="2">
    <source>
        <dbReference type="Proteomes" id="UP000641932"/>
    </source>
</evidence>
<keyword evidence="2" id="KW-1185">Reference proteome</keyword>
<dbReference type="RefSeq" id="WP_189130260.1">
    <property type="nucleotide sequence ID" value="NZ_BMMS01000003.1"/>
</dbReference>
<evidence type="ECO:0000313" key="1">
    <source>
        <dbReference type="EMBL" id="GGO82686.1"/>
    </source>
</evidence>
<proteinExistence type="predicted"/>
<comment type="caution">
    <text evidence="1">The sequence shown here is derived from an EMBL/GenBank/DDBJ whole genome shotgun (WGS) entry which is preliminary data.</text>
</comment>
<dbReference type="EMBL" id="BMMS01000003">
    <property type="protein sequence ID" value="GGO82686.1"/>
    <property type="molecule type" value="Genomic_DNA"/>
</dbReference>
<accession>A0A917ZGJ4</accession>
<dbReference type="Proteomes" id="UP000641932">
    <property type="component" value="Unassembled WGS sequence"/>
</dbReference>